<feature type="domain" description="NAD(P)-binding" evidence="1">
    <location>
        <begin position="9"/>
        <end position="120"/>
    </location>
</feature>
<evidence type="ECO:0000313" key="2">
    <source>
        <dbReference type="EMBL" id="GGI15144.1"/>
    </source>
</evidence>
<dbReference type="Proteomes" id="UP000626244">
    <property type="component" value="Unassembled WGS sequence"/>
</dbReference>
<reference evidence="3" key="1">
    <citation type="journal article" date="2019" name="Int. J. Syst. Evol. Microbiol.">
        <title>The Global Catalogue of Microorganisms (GCM) 10K type strain sequencing project: providing services to taxonomists for standard genome sequencing and annotation.</title>
        <authorList>
            <consortium name="The Broad Institute Genomics Platform"/>
            <consortium name="The Broad Institute Genome Sequencing Center for Infectious Disease"/>
            <person name="Wu L."/>
            <person name="Ma J."/>
        </authorList>
    </citation>
    <scope>NUCLEOTIDE SEQUENCE [LARGE SCALE GENOMIC DNA]</scope>
    <source>
        <strain evidence="3">CGMCC 1.14993</strain>
    </source>
</reference>
<dbReference type="SUPFAM" id="SSF51735">
    <property type="entry name" value="NAD(P)-binding Rossmann-fold domains"/>
    <property type="match status" value="1"/>
</dbReference>
<dbReference type="Pfam" id="PF13460">
    <property type="entry name" value="NAD_binding_10"/>
    <property type="match status" value="1"/>
</dbReference>
<evidence type="ECO:0000259" key="1">
    <source>
        <dbReference type="Pfam" id="PF13460"/>
    </source>
</evidence>
<dbReference type="InterPro" id="IPR016040">
    <property type="entry name" value="NAD(P)-bd_dom"/>
</dbReference>
<dbReference type="OrthoDB" id="9798632at2"/>
<protein>
    <submittedName>
        <fullName evidence="2">Oxidoreductase</fullName>
    </submittedName>
</protein>
<dbReference type="EMBL" id="BMHB01000001">
    <property type="protein sequence ID" value="GGI15144.1"/>
    <property type="molecule type" value="Genomic_DNA"/>
</dbReference>
<comment type="caution">
    <text evidence="2">The sequence shown here is derived from an EMBL/GenBank/DDBJ whole genome shotgun (WGS) entry which is preliminary data.</text>
</comment>
<evidence type="ECO:0000313" key="3">
    <source>
        <dbReference type="Proteomes" id="UP000626244"/>
    </source>
</evidence>
<proteinExistence type="predicted"/>
<dbReference type="Gene3D" id="3.40.50.720">
    <property type="entry name" value="NAD(P)-binding Rossmann-like Domain"/>
    <property type="match status" value="1"/>
</dbReference>
<dbReference type="AlphaFoldDB" id="A0A8J3ALX8"/>
<name>A0A8J3ALX8_9BACI</name>
<keyword evidence="3" id="KW-1185">Reference proteome</keyword>
<dbReference type="PANTHER" id="PTHR14097:SF7">
    <property type="entry name" value="OXIDOREDUCTASE HTATIP2"/>
    <property type="match status" value="1"/>
</dbReference>
<dbReference type="CDD" id="cd05250">
    <property type="entry name" value="CC3_like_SDR_a"/>
    <property type="match status" value="1"/>
</dbReference>
<dbReference type="RefSeq" id="WP_087999893.1">
    <property type="nucleotide sequence ID" value="NZ_BMHB01000001.1"/>
</dbReference>
<gene>
    <name evidence="2" type="ORF">GCM10007380_26500</name>
</gene>
<organism evidence="2 3">
    <name type="scientific">Gottfriedia solisilvae</name>
    <dbReference type="NCBI Taxonomy" id="1516104"/>
    <lineage>
        <taxon>Bacteria</taxon>
        <taxon>Bacillati</taxon>
        <taxon>Bacillota</taxon>
        <taxon>Bacilli</taxon>
        <taxon>Bacillales</taxon>
        <taxon>Bacillaceae</taxon>
        <taxon>Gottfriedia</taxon>
    </lineage>
</organism>
<dbReference type="InterPro" id="IPR036291">
    <property type="entry name" value="NAD(P)-bd_dom_sf"/>
</dbReference>
<dbReference type="PANTHER" id="PTHR14097">
    <property type="entry name" value="OXIDOREDUCTASE HTATIP2"/>
    <property type="match status" value="1"/>
</dbReference>
<accession>A0A8J3ALX8</accession>
<sequence length="220" mass="24944">MKRKALVIGATGLIGKNVVNQLIQNEGYEKITILVRKSSGLTHEKLEEIIVNFNQLEEYEQYFQVNDVFSCLGTTIKIAKTKENFRKVDYDYSLKVAELASKAKVQNFLLISSMGANSHSNIFYSKVKGEVERDIRTFHFSGLFIFRPSLLLGERKEVRLGEKVAEKFSTIMPFIFSGPFKKYRPIKGETVAKAMINSALSGRKGEQIIESNSIESISRM</sequence>